<dbReference type="Pfam" id="PF13041">
    <property type="entry name" value="PPR_2"/>
    <property type="match status" value="6"/>
</dbReference>
<dbReference type="FunCoup" id="A0A1Q3CW21">
    <property type="interactions" value="1271"/>
</dbReference>
<feature type="repeat" description="PPR" evidence="2">
    <location>
        <begin position="880"/>
        <end position="914"/>
    </location>
</feature>
<dbReference type="Pfam" id="PF12854">
    <property type="entry name" value="PPR_1"/>
    <property type="match status" value="3"/>
</dbReference>
<dbReference type="InParanoid" id="A0A1Q3CW21"/>
<dbReference type="SUPFAM" id="SSF81901">
    <property type="entry name" value="HCP-like"/>
    <property type="match status" value="1"/>
</dbReference>
<dbReference type="Gene3D" id="1.25.40.10">
    <property type="entry name" value="Tetratricopeptide repeat domain"/>
    <property type="match status" value="8"/>
</dbReference>
<feature type="repeat" description="PPR" evidence="2">
    <location>
        <begin position="429"/>
        <end position="463"/>
    </location>
</feature>
<feature type="repeat" description="PPR" evidence="2">
    <location>
        <begin position="464"/>
        <end position="498"/>
    </location>
</feature>
<dbReference type="InterPro" id="IPR011990">
    <property type="entry name" value="TPR-like_helical_dom_sf"/>
</dbReference>
<proteinExistence type="predicted"/>
<dbReference type="PROSITE" id="PS51375">
    <property type="entry name" value="PPR"/>
    <property type="match status" value="15"/>
</dbReference>
<feature type="repeat" description="PPR" evidence="2">
    <location>
        <begin position="845"/>
        <end position="879"/>
    </location>
</feature>
<reference evidence="4" key="1">
    <citation type="submission" date="2016-04" db="EMBL/GenBank/DDBJ databases">
        <title>Cephalotus genome sequencing.</title>
        <authorList>
            <person name="Fukushima K."/>
            <person name="Hasebe M."/>
            <person name="Fang X."/>
        </authorList>
    </citation>
    <scope>NUCLEOTIDE SEQUENCE [LARGE SCALE GENOMIC DNA]</scope>
    <source>
        <strain evidence="4">cv. St1</strain>
    </source>
</reference>
<gene>
    <name evidence="3" type="ORF">CFOL_v3_27697</name>
</gene>
<dbReference type="OrthoDB" id="185373at2759"/>
<dbReference type="PANTHER" id="PTHR47942">
    <property type="entry name" value="TETRATRICOPEPTIDE REPEAT (TPR)-LIKE SUPERFAMILY PROTEIN-RELATED"/>
    <property type="match status" value="1"/>
</dbReference>
<feature type="repeat" description="PPR" evidence="2">
    <location>
        <begin position="224"/>
        <end position="258"/>
    </location>
</feature>
<dbReference type="InterPro" id="IPR002885">
    <property type="entry name" value="PPR_rpt"/>
</dbReference>
<feature type="repeat" description="PPR" evidence="2">
    <location>
        <begin position="294"/>
        <end position="328"/>
    </location>
</feature>
<organism evidence="3 4">
    <name type="scientific">Cephalotus follicularis</name>
    <name type="common">Albany pitcher plant</name>
    <dbReference type="NCBI Taxonomy" id="3775"/>
    <lineage>
        <taxon>Eukaryota</taxon>
        <taxon>Viridiplantae</taxon>
        <taxon>Streptophyta</taxon>
        <taxon>Embryophyta</taxon>
        <taxon>Tracheophyta</taxon>
        <taxon>Spermatophyta</taxon>
        <taxon>Magnoliopsida</taxon>
        <taxon>eudicotyledons</taxon>
        <taxon>Gunneridae</taxon>
        <taxon>Pentapetalae</taxon>
        <taxon>rosids</taxon>
        <taxon>fabids</taxon>
        <taxon>Oxalidales</taxon>
        <taxon>Cephalotaceae</taxon>
        <taxon>Cephalotus</taxon>
    </lineage>
</organism>
<dbReference type="Pfam" id="PF13812">
    <property type="entry name" value="PPR_3"/>
    <property type="match status" value="1"/>
</dbReference>
<accession>A0A1Q3CW21</accession>
<dbReference type="EMBL" id="BDDD01003158">
    <property type="protein sequence ID" value="GAV84253.1"/>
    <property type="molecule type" value="Genomic_DNA"/>
</dbReference>
<name>A0A1Q3CW21_CEPFO</name>
<sequence>MFLSCHFPTKLTSRSFSSTSSSLHDNTKYHHLQTLLKRGFTPTLQSINNFFFSLSQTKKFTLIANFFSQLKSNQINGNSQTHSILIWALLKLHKFEEAEHFINSQMAKSSNFPKNLMWDSLIKGFCTNRKDPEKALVVLRDCLRNHGKLPSSFTFCSLIHCFCSQGNMSRAIEVLELMIDEKVRYPFDNFVCSSVISGFCKIGKPELALGFFENAMNSGALRPNVVTYTALVSALCMLGRVNEVADLAIRMEKEKLALDVVFYSSWVCGYFWEGYLVEAFLKTRQMVERGIYPDTISYTILIDGFSKEGNVEKALGFLNRMIKDGLKPDLITYTAIMMGFCRKGKLEEAFVVFRKVEDMGIEADEFMFAVLIDGLCRRGDLHGAFCLLDEMENKGIKPSIISYNIVINGLCKIGRTFEADDVSKVILGDAVTYSTLLHGYVEEENVKGVLETRRRLEEAGCRMDVVMCNILMKALFLVGAFEDIYTLYQSMPEMGVVADSVTYCTLIDGFCKVGRIEEALEIFDEFRRTSFSSVACYNCIINGLCKNHMVDMAIEVFIELNDKGLSLDVDIYRMLVKTSFAVEGSKGVLYFVNRIENLGADMYDLICDYTIYFLCKRGFAEAASELCMVMKRKGSVLNSRSFYLILKWFISNGKSSVILPFLNIFVKEYGLVENRVSNILLRYLCLKDVNKTLYFLAKMKENYSTVTFPLSAFKALMNDHRVLDVYKLVTEAEHYLPVLDVVDYSIIVDRLCKGGHPRKALDICSLAKKRGITLNIVTYNSVINGLCRQGCLVEAFRLFDSLDRINLVPSEITYATLIDNLCKQGLMLDAKQLFERMVLMGLKPNTRVYNSLIDGYCKFGLVEEGLELLSDLEIVCLKPDEFTVSAVINGCCWNCDMERALKFFYEFKEKGISPDFLGFLCLIRGLCTKGRMEEARSILREMLQSKSVVELINQVDTEVESESIESFLIYLCEQGSIREAINVLKEIGSMFFHLPRQHIAHHGSQAPNMISECGTFATVASRPLISKRETDLGCELNESMKVEEAMENYEDVKIRSRFNDFGFCYSQISLLCAKGEVGKANNLVKQMLSSLEGNH</sequence>
<evidence type="ECO:0000313" key="3">
    <source>
        <dbReference type="EMBL" id="GAV84253.1"/>
    </source>
</evidence>
<dbReference type="Pfam" id="PF01535">
    <property type="entry name" value="PPR"/>
    <property type="match status" value="2"/>
</dbReference>
<evidence type="ECO:0000313" key="4">
    <source>
        <dbReference type="Proteomes" id="UP000187406"/>
    </source>
</evidence>
<keyword evidence="4" id="KW-1185">Reference proteome</keyword>
<feature type="repeat" description="PPR" evidence="2">
    <location>
        <begin position="151"/>
        <end position="185"/>
    </location>
</feature>
<feature type="repeat" description="PPR" evidence="2">
    <location>
        <begin position="810"/>
        <end position="844"/>
    </location>
</feature>
<protein>
    <submittedName>
        <fullName evidence="3">PPR domain-containing protein/PPR_1 domain-containing protein/PPR_2 domain-containing protein</fullName>
    </submittedName>
</protein>
<feature type="repeat" description="PPR" evidence="2">
    <location>
        <begin position="188"/>
        <end position="223"/>
    </location>
</feature>
<dbReference type="STRING" id="3775.A0A1Q3CW21"/>
<dbReference type="Proteomes" id="UP000187406">
    <property type="component" value="Unassembled WGS sequence"/>
</dbReference>
<feature type="repeat" description="PPR" evidence="2">
    <location>
        <begin position="329"/>
        <end position="363"/>
    </location>
</feature>
<evidence type="ECO:0000256" key="2">
    <source>
        <dbReference type="PROSITE-ProRule" id="PRU00708"/>
    </source>
</evidence>
<feature type="repeat" description="PPR" evidence="2">
    <location>
        <begin position="364"/>
        <end position="398"/>
    </location>
</feature>
<dbReference type="PANTHER" id="PTHR47942:SF16">
    <property type="entry name" value="PENTATRICOPEPTIDE REPEAT DOMAIN CONTAINING PROTEIN-RELATED"/>
    <property type="match status" value="1"/>
</dbReference>
<comment type="caution">
    <text evidence="3">The sequence shown here is derived from an EMBL/GenBank/DDBJ whole genome shotgun (WGS) entry which is preliminary data.</text>
</comment>
<feature type="repeat" description="PPR" evidence="2">
    <location>
        <begin position="775"/>
        <end position="809"/>
    </location>
</feature>
<dbReference type="NCBIfam" id="TIGR00756">
    <property type="entry name" value="PPR"/>
    <property type="match status" value="15"/>
</dbReference>
<dbReference type="AlphaFoldDB" id="A0A1Q3CW21"/>
<feature type="repeat" description="PPR" evidence="2">
    <location>
        <begin position="915"/>
        <end position="949"/>
    </location>
</feature>
<feature type="repeat" description="PPR" evidence="2">
    <location>
        <begin position="740"/>
        <end position="774"/>
    </location>
</feature>
<dbReference type="InterPro" id="IPR051222">
    <property type="entry name" value="PPR/CCM1_RNA-binding"/>
</dbReference>
<feature type="repeat" description="PPR" evidence="2">
    <location>
        <begin position="499"/>
        <end position="533"/>
    </location>
</feature>
<evidence type="ECO:0000256" key="1">
    <source>
        <dbReference type="ARBA" id="ARBA00022737"/>
    </source>
</evidence>
<keyword evidence="1" id="KW-0677">Repeat</keyword>